<dbReference type="EMBL" id="JH687798">
    <property type="protein sequence ID" value="EJD40832.1"/>
    <property type="molecule type" value="Genomic_DNA"/>
</dbReference>
<dbReference type="GO" id="GO:0005737">
    <property type="term" value="C:cytoplasm"/>
    <property type="evidence" value="ECO:0007669"/>
    <property type="project" value="TreeGrafter"/>
</dbReference>
<accession>J0WWP8</accession>
<feature type="compositionally biased region" description="Low complexity" evidence="1">
    <location>
        <begin position="472"/>
        <end position="494"/>
    </location>
</feature>
<dbReference type="InterPro" id="IPR045107">
    <property type="entry name" value="SAC3/GANP/THP3"/>
</dbReference>
<dbReference type="GO" id="GO:0006406">
    <property type="term" value="P:mRNA export from nucleus"/>
    <property type="evidence" value="ECO:0007669"/>
    <property type="project" value="TreeGrafter"/>
</dbReference>
<feature type="compositionally biased region" description="Low complexity" evidence="1">
    <location>
        <begin position="1106"/>
        <end position="1118"/>
    </location>
</feature>
<dbReference type="GO" id="GO:0070390">
    <property type="term" value="C:transcription export complex 2"/>
    <property type="evidence" value="ECO:0007669"/>
    <property type="project" value="TreeGrafter"/>
</dbReference>
<feature type="compositionally biased region" description="Polar residues" evidence="1">
    <location>
        <begin position="1153"/>
        <end position="1180"/>
    </location>
</feature>
<evidence type="ECO:0000313" key="3">
    <source>
        <dbReference type="EMBL" id="EJD40832.1"/>
    </source>
</evidence>
<keyword evidence="4" id="KW-1185">Reference proteome</keyword>
<evidence type="ECO:0000259" key="2">
    <source>
        <dbReference type="Pfam" id="PF03399"/>
    </source>
</evidence>
<dbReference type="OrthoDB" id="264795at2759"/>
<reference evidence="4" key="1">
    <citation type="journal article" date="2012" name="Science">
        <title>The Paleozoic origin of enzymatic lignin decomposition reconstructed from 31 fungal genomes.</title>
        <authorList>
            <person name="Floudas D."/>
            <person name="Binder M."/>
            <person name="Riley R."/>
            <person name="Barry K."/>
            <person name="Blanchette R.A."/>
            <person name="Henrissat B."/>
            <person name="Martinez A.T."/>
            <person name="Otillar R."/>
            <person name="Spatafora J.W."/>
            <person name="Yadav J.S."/>
            <person name="Aerts A."/>
            <person name="Benoit I."/>
            <person name="Boyd A."/>
            <person name="Carlson A."/>
            <person name="Copeland A."/>
            <person name="Coutinho P.M."/>
            <person name="de Vries R.P."/>
            <person name="Ferreira P."/>
            <person name="Findley K."/>
            <person name="Foster B."/>
            <person name="Gaskell J."/>
            <person name="Glotzer D."/>
            <person name="Gorecki P."/>
            <person name="Heitman J."/>
            <person name="Hesse C."/>
            <person name="Hori C."/>
            <person name="Igarashi K."/>
            <person name="Jurgens J.A."/>
            <person name="Kallen N."/>
            <person name="Kersten P."/>
            <person name="Kohler A."/>
            <person name="Kuees U."/>
            <person name="Kumar T.K.A."/>
            <person name="Kuo A."/>
            <person name="LaButti K."/>
            <person name="Larrondo L.F."/>
            <person name="Lindquist E."/>
            <person name="Ling A."/>
            <person name="Lombard V."/>
            <person name="Lucas S."/>
            <person name="Lundell T."/>
            <person name="Martin R."/>
            <person name="McLaughlin D.J."/>
            <person name="Morgenstern I."/>
            <person name="Morin E."/>
            <person name="Murat C."/>
            <person name="Nagy L.G."/>
            <person name="Nolan M."/>
            <person name="Ohm R.A."/>
            <person name="Patyshakuliyeva A."/>
            <person name="Rokas A."/>
            <person name="Ruiz-Duenas F.J."/>
            <person name="Sabat G."/>
            <person name="Salamov A."/>
            <person name="Samejima M."/>
            <person name="Schmutz J."/>
            <person name="Slot J.C."/>
            <person name="St John F."/>
            <person name="Stenlid J."/>
            <person name="Sun H."/>
            <person name="Sun S."/>
            <person name="Syed K."/>
            <person name="Tsang A."/>
            <person name="Wiebenga A."/>
            <person name="Young D."/>
            <person name="Pisabarro A."/>
            <person name="Eastwood D.C."/>
            <person name="Martin F."/>
            <person name="Cullen D."/>
            <person name="Grigoriev I.V."/>
            <person name="Hibbett D.S."/>
        </authorList>
    </citation>
    <scope>NUCLEOTIDE SEQUENCE [LARGE SCALE GENOMIC DNA]</scope>
    <source>
        <strain evidence="4">TFB10046</strain>
    </source>
</reference>
<sequence>MADWVCSVRVCGVGRRFQMKDQREAEKQRFIAEGLMQDSYKSYRLEDAITLVGLCLDMCPEFERHEREYQQNVDRWEAIDPEVRPRRINHERAVKAFTRPTQGTEPLPSDLRPLPVLQKTLDYLFHTLLAEHGLEATHDFIWDRTRAIRREFVIQRLAGPEVAEILERIARYHTICLFRFSHLEEAKFSIKQEREQLDKTLQSLLEVYADGQALGHSFPQAAEFLAFRDSRRAFYLAFDKIRMSKTPLEPAITDPSVIDIIDGFYEPAQQTALPTTVLSGIPIHSSLGAAPGAHVAKPRPGPIVRPYATSAFTEHAPAAPAPVASQGSPQTAANAFQSAPSAFAATPNAFAPSMPAPASAFPPPPGATSFFGPSNIFGKGPFGPQKTEPKLNPSASAFTPQWSATPAASAFTLASTSLSAQQAGVSDPVGGTAKPALAFSFPTSEQATKPTSSLAPSNLFASIKAPTPTTAVTTWSSSPSPWSSSNPLLARLGPLPAPSHEVPKAENEPAGEDAAARAEAEAEAAVAAAEAQAAEEEEAAAAAAEAEAREAQIMAEKEAARRAELQRRLEEEKERNRLREQELKALLQQREERRRAEEVEAELQRQAEMALAAAAEIARQQAEADALNAQMQEEMMRRMEMPLVAEEWDRARLLRKMWDRWTARAVEIALMLEQREQLAKRREEFRNSVKDLVAGMGGTPVERRILRMRKDSRPVSDEDRARALEEESQRHAKLWAPGSFLAGVQNLVGRIPLWEVWLSLASSDGASSAWLKTKFGVSTDKAPTDVHRIPVHNDTSKEFFSSPNSPGLIVLEVSHDPNADCQRLRKLVQAIPEHRHYAMSLLLIKFTGSEPEVAPVLKDYIQSIGHAGTLLDARILVLSATQDMDKQFTHAVSSLKLDLTGTLVQRVTVDNYANAFFSAWEVTLNSWIGLCTDSSGFNWTLYGPIMTALLPMLNEISIRLRMAVGVSLASYVPAVPTLDWKIATDSASAFQAALAFLSQPTLLGDPDAQLLKTQLAEAAEAGVEFPIYAFPERLSQLIAGTVRTSATRGAKHVYLPKGATADSVTEDFRALLQNQLAGLEGLIRYTLPSPPASPSQSPTYHNANGTAAATATATATATAKKRSMEDTEWEDDANFVLNGYAHTNGAAKRHKTNGNTTPSPTRSATSLMSVSPSASATSTKRGARLRAMMDKMRASLRGEDTFADTSV</sequence>
<dbReference type="Proteomes" id="UP000006514">
    <property type="component" value="Unassembled WGS sequence"/>
</dbReference>
<dbReference type="Pfam" id="PF03399">
    <property type="entry name" value="SAC3_GANP"/>
    <property type="match status" value="1"/>
</dbReference>
<feature type="region of interest" description="Disordered" evidence="1">
    <location>
        <begin position="472"/>
        <end position="547"/>
    </location>
</feature>
<dbReference type="Gene3D" id="1.25.40.990">
    <property type="match status" value="1"/>
</dbReference>
<name>J0WWP8_AURST</name>
<dbReference type="InterPro" id="IPR005062">
    <property type="entry name" value="SAC3/GANP/THP3_conserved"/>
</dbReference>
<evidence type="ECO:0000256" key="1">
    <source>
        <dbReference type="SAM" id="MobiDB-lite"/>
    </source>
</evidence>
<dbReference type="eggNOG" id="KOG1860">
    <property type="taxonomic scope" value="Eukaryota"/>
</dbReference>
<gene>
    <name evidence="3" type="ORF">AURDEDRAFT_115702</name>
</gene>
<feature type="domain" description="SAC3/GANP/THP3 conserved" evidence="2">
    <location>
        <begin position="58"/>
        <end position="227"/>
    </location>
</feature>
<evidence type="ECO:0000313" key="4">
    <source>
        <dbReference type="Proteomes" id="UP000006514"/>
    </source>
</evidence>
<feature type="region of interest" description="Disordered" evidence="1">
    <location>
        <begin position="1144"/>
        <end position="1183"/>
    </location>
</feature>
<dbReference type="OMA" id="PRRINHE"/>
<organism evidence="3 4">
    <name type="scientific">Auricularia subglabra (strain TFB-10046 / SS5)</name>
    <name type="common">White-rot fungus</name>
    <name type="synonym">Auricularia delicata (strain TFB10046)</name>
    <dbReference type="NCBI Taxonomy" id="717982"/>
    <lineage>
        <taxon>Eukaryota</taxon>
        <taxon>Fungi</taxon>
        <taxon>Dikarya</taxon>
        <taxon>Basidiomycota</taxon>
        <taxon>Agaricomycotina</taxon>
        <taxon>Agaricomycetes</taxon>
        <taxon>Auriculariales</taxon>
        <taxon>Auriculariaceae</taxon>
        <taxon>Auricularia</taxon>
    </lineage>
</organism>
<proteinExistence type="predicted"/>
<dbReference type="PANTHER" id="PTHR12436:SF3">
    <property type="entry name" value="GERMINAL-CENTER ASSOCIATED NUCLEAR PROTEIN"/>
    <property type="match status" value="1"/>
</dbReference>
<feature type="region of interest" description="Disordered" evidence="1">
    <location>
        <begin position="1089"/>
        <end position="1125"/>
    </location>
</feature>
<dbReference type="PANTHER" id="PTHR12436">
    <property type="entry name" value="80 KDA MCM3-ASSOCIATED PROTEIN"/>
    <property type="match status" value="1"/>
</dbReference>
<dbReference type="KEGG" id="adl:AURDEDRAFT_115702"/>
<feature type="compositionally biased region" description="Low complexity" evidence="1">
    <location>
        <begin position="523"/>
        <end position="532"/>
    </location>
</feature>
<dbReference type="InParanoid" id="J0WWP8"/>
<protein>
    <recommendedName>
        <fullName evidence="2">SAC3/GANP/THP3 conserved domain-containing protein</fullName>
    </recommendedName>
</protein>
<dbReference type="AlphaFoldDB" id="J0WWP8"/>